<organism evidence="1 2">
    <name type="scientific">Leptospira ellisii</name>
    <dbReference type="NCBI Taxonomy" id="2023197"/>
    <lineage>
        <taxon>Bacteria</taxon>
        <taxon>Pseudomonadati</taxon>
        <taxon>Spirochaetota</taxon>
        <taxon>Spirochaetia</taxon>
        <taxon>Leptospirales</taxon>
        <taxon>Leptospiraceae</taxon>
        <taxon>Leptospira</taxon>
    </lineage>
</organism>
<dbReference type="EMBL" id="NPEF02000008">
    <property type="protein sequence ID" value="MDV6235430.1"/>
    <property type="molecule type" value="Genomic_DNA"/>
</dbReference>
<proteinExistence type="predicted"/>
<dbReference type="Proteomes" id="UP000232122">
    <property type="component" value="Unassembled WGS sequence"/>
</dbReference>
<evidence type="ECO:0000313" key="1">
    <source>
        <dbReference type="EMBL" id="MDV6235430.1"/>
    </source>
</evidence>
<keyword evidence="2" id="KW-1185">Reference proteome</keyword>
<dbReference type="RefSeq" id="WP_165783784.1">
    <property type="nucleotide sequence ID" value="NZ_NPEF02000008.1"/>
</dbReference>
<reference evidence="1 2" key="1">
    <citation type="journal article" date="2018" name="Microb. Genom.">
        <title>Deciphering the unexplored Leptospira diversity from soils uncovers genomic evolution to virulence.</title>
        <authorList>
            <person name="Thibeaux R."/>
            <person name="Iraola G."/>
            <person name="Ferres I."/>
            <person name="Bierque E."/>
            <person name="Girault D."/>
            <person name="Soupe-Gilbert M.E."/>
            <person name="Picardeau M."/>
            <person name="Goarant C."/>
        </authorList>
    </citation>
    <scope>NUCLEOTIDE SEQUENCE [LARGE SCALE GENOMIC DNA]</scope>
    <source>
        <strain evidence="1 2">ATI7-C-A5</strain>
    </source>
</reference>
<protein>
    <submittedName>
        <fullName evidence="1">Uncharacterized protein</fullName>
    </submittedName>
</protein>
<gene>
    <name evidence="1" type="ORF">CH379_007290</name>
</gene>
<name>A0AAE4TY60_9LEPT</name>
<sequence>MYEFPREDRTIPGSLSLGRKREPGDRWEVILREKPALPDQALHVACGVVNGVRFVFRHARS</sequence>
<accession>A0AAE4TY60</accession>
<comment type="caution">
    <text evidence="1">The sequence shown here is derived from an EMBL/GenBank/DDBJ whole genome shotgun (WGS) entry which is preliminary data.</text>
</comment>
<evidence type="ECO:0000313" key="2">
    <source>
        <dbReference type="Proteomes" id="UP000232122"/>
    </source>
</evidence>
<dbReference type="AlphaFoldDB" id="A0AAE4TY60"/>